<organism evidence="2 3">
    <name type="scientific">Sphingobium olei</name>
    <dbReference type="NCBI Taxonomy" id="420955"/>
    <lineage>
        <taxon>Bacteria</taxon>
        <taxon>Pseudomonadati</taxon>
        <taxon>Pseudomonadota</taxon>
        <taxon>Alphaproteobacteria</taxon>
        <taxon>Sphingomonadales</taxon>
        <taxon>Sphingomonadaceae</taxon>
        <taxon>Sphingobium</taxon>
    </lineage>
</organism>
<protein>
    <recommendedName>
        <fullName evidence="4">Cell envelope biogenesis protein TolA</fullName>
    </recommendedName>
</protein>
<keyword evidence="3" id="KW-1185">Reference proteome</keyword>
<dbReference type="Proteomes" id="UP001597203">
    <property type="component" value="Unassembled WGS sequence"/>
</dbReference>
<comment type="caution">
    <text evidence="2">The sequence shown here is derived from an EMBL/GenBank/DDBJ whole genome shotgun (WGS) entry which is preliminary data.</text>
</comment>
<reference evidence="3" key="1">
    <citation type="journal article" date="2019" name="Int. J. Syst. Evol. Microbiol.">
        <title>The Global Catalogue of Microorganisms (GCM) 10K type strain sequencing project: providing services to taxonomists for standard genome sequencing and annotation.</title>
        <authorList>
            <consortium name="The Broad Institute Genomics Platform"/>
            <consortium name="The Broad Institute Genome Sequencing Center for Infectious Disease"/>
            <person name="Wu L."/>
            <person name="Ma J."/>
        </authorList>
    </citation>
    <scope>NUCLEOTIDE SEQUENCE [LARGE SCALE GENOMIC DNA]</scope>
    <source>
        <strain evidence="3">CCUG 54329</strain>
    </source>
</reference>
<dbReference type="EMBL" id="JBHTLS010000009">
    <property type="protein sequence ID" value="MFD1103864.1"/>
    <property type="molecule type" value="Genomic_DNA"/>
</dbReference>
<gene>
    <name evidence="2" type="ORF">ACFQ24_02900</name>
</gene>
<sequence length="178" mass="19763">MAPRLKLFRTPIGFHDAYVAAPSQKAALKAWGADADLFARGIAERVEDPALLTQAAEKPGTVIKRARGTAEEHLASAEKQAKTAPRKVQGRAKVESPPSKPRPRPSRKALDLAEQKQAAHQRSVKARIEELEEERARIGAQIAQVRKEEREQAGKFQTAVDKVRAKYEDALGQWRKQT</sequence>
<feature type="region of interest" description="Disordered" evidence="1">
    <location>
        <begin position="67"/>
        <end position="123"/>
    </location>
</feature>
<feature type="compositionally biased region" description="Basic and acidic residues" evidence="1">
    <location>
        <begin position="68"/>
        <end position="81"/>
    </location>
</feature>
<evidence type="ECO:0000313" key="3">
    <source>
        <dbReference type="Proteomes" id="UP001597203"/>
    </source>
</evidence>
<dbReference type="RefSeq" id="WP_380909006.1">
    <property type="nucleotide sequence ID" value="NZ_JBHTLS010000009.1"/>
</dbReference>
<name>A0ABW3NY13_9SPHN</name>
<evidence type="ECO:0000313" key="2">
    <source>
        <dbReference type="EMBL" id="MFD1103864.1"/>
    </source>
</evidence>
<accession>A0ABW3NY13</accession>
<evidence type="ECO:0000256" key="1">
    <source>
        <dbReference type="SAM" id="MobiDB-lite"/>
    </source>
</evidence>
<proteinExistence type="predicted"/>
<evidence type="ECO:0008006" key="4">
    <source>
        <dbReference type="Google" id="ProtNLM"/>
    </source>
</evidence>